<keyword evidence="13 14" id="KW-0418">Kinase</keyword>
<protein>
    <submittedName>
        <fullName evidence="13 14">Actin-fragmin kinase isoform X1</fullName>
    </submittedName>
</protein>
<dbReference type="PANTHER" id="PTHR46093">
    <property type="entry name" value="ACYL-COA-BINDING DOMAIN-CONTAINING PROTEIN 5"/>
    <property type="match status" value="1"/>
</dbReference>
<dbReference type="GO" id="GO:0016020">
    <property type="term" value="C:membrane"/>
    <property type="evidence" value="ECO:0007669"/>
    <property type="project" value="UniProtKB-SubCell"/>
</dbReference>
<dbReference type="Proteomes" id="UP000085678">
    <property type="component" value="Unplaced"/>
</dbReference>
<dbReference type="InterPro" id="IPR015915">
    <property type="entry name" value="Kelch-typ_b-propeller"/>
</dbReference>
<feature type="signal peptide" evidence="10">
    <location>
        <begin position="1"/>
        <end position="24"/>
    </location>
</feature>
<keyword evidence="8 9" id="KW-0472">Membrane</keyword>
<keyword evidence="4 9" id="KW-0812">Transmembrane</keyword>
<evidence type="ECO:0000256" key="8">
    <source>
        <dbReference type="ARBA" id="ARBA00023136"/>
    </source>
</evidence>
<sequence>MMEGFIICLISVAAAAFFIHLTDGQLQWQQIQPHPSSPLPPTRRDHAIGYIPQKNTLIMFGGQGNGIIYGDTWVFNFNSSRWKEFKKMLSPPQRYSLVYGVYKDYFYITTGQDDIMTFSDVWRFDIRTETWEEMSPDGSHVPAVYGAAGGVADGGAYLYVSHGFDMDRRYSTTHRYSIEDNLWEEVYSGGHPYSPNYPHARCLHGGVMTAEHNLVIFGGCLSGGGTGGPCPSHDSWLLDGKAGEWTKLPDCLSPKIYPSLALLPDGNDGQVVILYGGMETTSQMLKTYVSLESDVGVLELESNIWSTRKVLGSSYPVKRYSAALTTAQVLGGVVLFGGETMTNGTVNDLWLLRGNGSSVTSLEVSTKCGGPFIVFWNLIVLHTVFMFAGWGILLQAGAFIARYFKWKGPKWFLIHRVLQSTGLFFALAGFICAIVSVRFDHFSFAHGIIGLIIMILGLLQPLNALIRPHKEQNEVISRKRWIWELIHLNTGRLALILALINMVLGVYLEVSSLGTQILTYVYIGVIIVAYIAMELWTRIKGKGRSEQMELNKI</sequence>
<keyword evidence="7 9" id="KW-1133">Transmembrane helix</keyword>
<evidence type="ECO:0000313" key="12">
    <source>
        <dbReference type="Proteomes" id="UP000085678"/>
    </source>
</evidence>
<feature type="transmembrane region" description="Helical" evidence="9">
    <location>
        <begin position="486"/>
        <end position="508"/>
    </location>
</feature>
<evidence type="ECO:0000256" key="3">
    <source>
        <dbReference type="ARBA" id="ARBA00022448"/>
    </source>
</evidence>
<dbReference type="GeneID" id="106168525"/>
<proteinExistence type="predicted"/>
<dbReference type="RefSeq" id="XP_013403071.1">
    <property type="nucleotide sequence ID" value="XM_013547617.1"/>
</dbReference>
<feature type="transmembrane region" description="Helical" evidence="9">
    <location>
        <begin position="443"/>
        <end position="466"/>
    </location>
</feature>
<dbReference type="Gene3D" id="2.120.10.80">
    <property type="entry name" value="Kelch-type beta propeller"/>
    <property type="match status" value="1"/>
</dbReference>
<feature type="chain" id="PRO_5014545861" evidence="10">
    <location>
        <begin position="25"/>
        <end position="553"/>
    </location>
</feature>
<keyword evidence="2" id="KW-0880">Kelch repeat</keyword>
<organism evidence="12 14">
    <name type="scientific">Lingula anatina</name>
    <name type="common">Brachiopod</name>
    <name type="synonym">Lingula unguis</name>
    <dbReference type="NCBI Taxonomy" id="7574"/>
    <lineage>
        <taxon>Eukaryota</taxon>
        <taxon>Metazoa</taxon>
        <taxon>Spiralia</taxon>
        <taxon>Lophotrochozoa</taxon>
        <taxon>Brachiopoda</taxon>
        <taxon>Linguliformea</taxon>
        <taxon>Lingulata</taxon>
        <taxon>Lingulida</taxon>
        <taxon>Linguloidea</taxon>
        <taxon>Lingulidae</taxon>
        <taxon>Lingula</taxon>
    </lineage>
</organism>
<gene>
    <name evidence="13 14" type="primary">LOC106168525</name>
</gene>
<keyword evidence="5" id="KW-0677">Repeat</keyword>
<feature type="transmembrane region" description="Helical" evidence="9">
    <location>
        <begin position="374"/>
        <end position="401"/>
    </location>
</feature>
<dbReference type="SMART" id="SM00665">
    <property type="entry name" value="B561"/>
    <property type="match status" value="1"/>
</dbReference>
<dbReference type="OMA" id="DIRTETW"/>
<evidence type="ECO:0000313" key="14">
    <source>
        <dbReference type="RefSeq" id="XP_013403072.1"/>
    </source>
</evidence>
<evidence type="ECO:0000256" key="9">
    <source>
        <dbReference type="SAM" id="Phobius"/>
    </source>
</evidence>
<evidence type="ECO:0000256" key="10">
    <source>
        <dbReference type="SAM" id="SignalP"/>
    </source>
</evidence>
<evidence type="ECO:0000256" key="2">
    <source>
        <dbReference type="ARBA" id="ARBA00022441"/>
    </source>
</evidence>
<keyword evidence="6" id="KW-0249">Electron transport</keyword>
<dbReference type="STRING" id="7574.A0A1S3IXZ7"/>
<dbReference type="PANTHER" id="PTHR46093:SF18">
    <property type="entry name" value="FIBRONECTIN TYPE-III DOMAIN-CONTAINING PROTEIN"/>
    <property type="match status" value="1"/>
</dbReference>
<dbReference type="SUPFAM" id="SSF50965">
    <property type="entry name" value="Galactose oxidase, central domain"/>
    <property type="match status" value="1"/>
</dbReference>
<evidence type="ECO:0000256" key="6">
    <source>
        <dbReference type="ARBA" id="ARBA00022982"/>
    </source>
</evidence>
<dbReference type="GO" id="GO:0016301">
    <property type="term" value="F:kinase activity"/>
    <property type="evidence" value="ECO:0007669"/>
    <property type="project" value="UniProtKB-KW"/>
</dbReference>
<keyword evidence="10" id="KW-0732">Signal</keyword>
<dbReference type="Pfam" id="PF24681">
    <property type="entry name" value="Kelch_KLHDC2_KLHL20_DRC7"/>
    <property type="match status" value="1"/>
</dbReference>
<evidence type="ECO:0000256" key="5">
    <source>
        <dbReference type="ARBA" id="ARBA00022737"/>
    </source>
</evidence>
<feature type="domain" description="Cytochrome b561" evidence="11">
    <location>
        <begin position="348"/>
        <end position="539"/>
    </location>
</feature>
<comment type="subcellular location">
    <subcellularLocation>
        <location evidence="1">Membrane</location>
    </subcellularLocation>
</comment>
<dbReference type="RefSeq" id="XP_013403072.1">
    <property type="nucleotide sequence ID" value="XM_013547618.1"/>
</dbReference>
<dbReference type="SUPFAM" id="SSF117281">
    <property type="entry name" value="Kelch motif"/>
    <property type="match status" value="1"/>
</dbReference>
<dbReference type="Gene3D" id="1.20.120.1770">
    <property type="match status" value="1"/>
</dbReference>
<feature type="transmembrane region" description="Helical" evidence="9">
    <location>
        <begin position="520"/>
        <end position="539"/>
    </location>
</feature>
<accession>A0A1S3IXZ7</accession>
<dbReference type="OrthoDB" id="2419613at2759"/>
<dbReference type="InterPro" id="IPR011043">
    <property type="entry name" value="Gal_Oxase/kelch_b-propeller"/>
</dbReference>
<name>A0A1S3IXZ7_LINAN</name>
<dbReference type="KEGG" id="lak:106168525"/>
<dbReference type="AlphaFoldDB" id="A0A1S3IXZ7"/>
<keyword evidence="12" id="KW-1185">Reference proteome</keyword>
<reference evidence="13 14" key="1">
    <citation type="submission" date="2025-04" db="UniProtKB">
        <authorList>
            <consortium name="RefSeq"/>
        </authorList>
    </citation>
    <scope>IDENTIFICATION</scope>
    <source>
        <tissue evidence="13 14">Gonads</tissue>
    </source>
</reference>
<evidence type="ECO:0000256" key="4">
    <source>
        <dbReference type="ARBA" id="ARBA00022692"/>
    </source>
</evidence>
<evidence type="ECO:0000313" key="13">
    <source>
        <dbReference type="RefSeq" id="XP_013403071.1"/>
    </source>
</evidence>
<dbReference type="InterPro" id="IPR006593">
    <property type="entry name" value="Cyt_b561/ferric_Rdtase_TM"/>
</dbReference>
<dbReference type="CDD" id="cd08760">
    <property type="entry name" value="Cyt_b561_FRRS1_like"/>
    <property type="match status" value="1"/>
</dbReference>
<evidence type="ECO:0000256" key="1">
    <source>
        <dbReference type="ARBA" id="ARBA00004370"/>
    </source>
</evidence>
<evidence type="ECO:0000259" key="11">
    <source>
        <dbReference type="PROSITE" id="PS50939"/>
    </source>
</evidence>
<evidence type="ECO:0000256" key="7">
    <source>
        <dbReference type="ARBA" id="ARBA00022989"/>
    </source>
</evidence>
<feature type="transmembrane region" description="Helical" evidence="9">
    <location>
        <begin position="413"/>
        <end position="437"/>
    </location>
</feature>
<keyword evidence="3" id="KW-0813">Transport</keyword>
<keyword evidence="13 14" id="KW-0808">Transferase</keyword>
<dbReference type="PROSITE" id="PS50939">
    <property type="entry name" value="CYTOCHROME_B561"/>
    <property type="match status" value="1"/>
</dbReference>